<evidence type="ECO:0000256" key="2">
    <source>
        <dbReference type="ARBA" id="ARBA00010742"/>
    </source>
</evidence>
<comment type="similarity">
    <text evidence="2">Belongs to the bacterial solute-binding protein SsuA/TauA family.</text>
</comment>
<dbReference type="EMBL" id="FXBL01000004">
    <property type="protein sequence ID" value="SMH32698.1"/>
    <property type="molecule type" value="Genomic_DNA"/>
</dbReference>
<dbReference type="OrthoDB" id="9768183at2"/>
<reference evidence="6 7" key="1">
    <citation type="submission" date="2017-04" db="EMBL/GenBank/DDBJ databases">
        <authorList>
            <person name="Afonso C.L."/>
            <person name="Miller P.J."/>
            <person name="Scott M.A."/>
            <person name="Spackman E."/>
            <person name="Goraichik I."/>
            <person name="Dimitrov K.M."/>
            <person name="Suarez D.L."/>
            <person name="Swayne D.E."/>
        </authorList>
    </citation>
    <scope>NUCLEOTIDE SEQUENCE [LARGE SCALE GENOMIC DNA]</scope>
    <source>
        <strain evidence="6 7">B5P</strain>
    </source>
</reference>
<dbReference type="Proteomes" id="UP000193083">
    <property type="component" value="Unassembled WGS sequence"/>
</dbReference>
<dbReference type="AlphaFoldDB" id="A0A1X7N5J7"/>
<feature type="chain" id="PRO_5013095524" evidence="4">
    <location>
        <begin position="24"/>
        <end position="331"/>
    </location>
</feature>
<gene>
    <name evidence="6" type="ORF">SAMN02982922_1321</name>
</gene>
<dbReference type="GO" id="GO:0042597">
    <property type="term" value="C:periplasmic space"/>
    <property type="evidence" value="ECO:0007669"/>
    <property type="project" value="UniProtKB-SubCell"/>
</dbReference>
<evidence type="ECO:0000313" key="7">
    <source>
        <dbReference type="Proteomes" id="UP000193083"/>
    </source>
</evidence>
<dbReference type="Gene3D" id="3.40.190.10">
    <property type="entry name" value="Periplasmic binding protein-like II"/>
    <property type="match status" value="2"/>
</dbReference>
<accession>A0A1X7N5J7</accession>
<feature type="signal peptide" evidence="4">
    <location>
        <begin position="1"/>
        <end position="23"/>
    </location>
</feature>
<keyword evidence="7" id="KW-1185">Reference proteome</keyword>
<proteinExistence type="inferred from homology"/>
<dbReference type="SUPFAM" id="SSF53850">
    <property type="entry name" value="Periplasmic binding protein-like II"/>
    <property type="match status" value="1"/>
</dbReference>
<dbReference type="Pfam" id="PF09084">
    <property type="entry name" value="NMT1"/>
    <property type="match status" value="1"/>
</dbReference>
<evidence type="ECO:0000313" key="6">
    <source>
        <dbReference type="EMBL" id="SMH32698.1"/>
    </source>
</evidence>
<name>A0A1X7N5J7_9HYPH</name>
<protein>
    <submittedName>
        <fullName evidence="6">ABC-type nitrate/sulfonate/bicarbonate transport system, substrate-binding protein</fullName>
    </submittedName>
</protein>
<evidence type="ECO:0000256" key="3">
    <source>
        <dbReference type="ARBA" id="ARBA00022729"/>
    </source>
</evidence>
<dbReference type="PANTHER" id="PTHR30024">
    <property type="entry name" value="ALIPHATIC SULFONATES-BINDING PROTEIN-RELATED"/>
    <property type="match status" value="1"/>
</dbReference>
<dbReference type="InterPro" id="IPR015168">
    <property type="entry name" value="SsuA/THI5"/>
</dbReference>
<evidence type="ECO:0000259" key="5">
    <source>
        <dbReference type="Pfam" id="PF09084"/>
    </source>
</evidence>
<evidence type="ECO:0000256" key="1">
    <source>
        <dbReference type="ARBA" id="ARBA00004418"/>
    </source>
</evidence>
<evidence type="ECO:0000256" key="4">
    <source>
        <dbReference type="SAM" id="SignalP"/>
    </source>
</evidence>
<comment type="subcellular location">
    <subcellularLocation>
        <location evidence="1">Periplasm</location>
    </subcellularLocation>
</comment>
<feature type="domain" description="SsuA/THI5-like" evidence="5">
    <location>
        <begin position="82"/>
        <end position="261"/>
    </location>
</feature>
<organism evidence="6 7">
    <name type="scientific">Mesorhizobium australicum</name>
    <dbReference type="NCBI Taxonomy" id="536018"/>
    <lineage>
        <taxon>Bacteria</taxon>
        <taxon>Pseudomonadati</taxon>
        <taxon>Pseudomonadota</taxon>
        <taxon>Alphaproteobacteria</taxon>
        <taxon>Hyphomicrobiales</taxon>
        <taxon>Phyllobacteriaceae</taxon>
        <taxon>Mesorhizobium</taxon>
    </lineage>
</organism>
<dbReference type="RefSeq" id="WP_085463421.1">
    <property type="nucleotide sequence ID" value="NZ_FXBL01000004.1"/>
</dbReference>
<keyword evidence="3 4" id="KW-0732">Signal</keyword>
<dbReference type="PANTHER" id="PTHR30024:SF47">
    <property type="entry name" value="TAURINE-BINDING PERIPLASMIC PROTEIN"/>
    <property type="match status" value="1"/>
</dbReference>
<sequence>MKSRFGAVLGMALSIAASSAAWAAEKVTVGMIADPGYHSAMWAILNGKVSDPNVEVSVDFMPIPAAHQAALSQQYDIMPNGTNAIPALAEQGLPVRVLATVIRYLPGEDVVQPGLWVRKDSPIQNLADLKGKSIAVQSVSAGDVVSRRAIMQELYGYNVSAIGGDFNWVEIPGSQFEAALEAGRVDAAAFSNVKAYQISKSPDYRAVMHGGADLVKLYGAPLPAILLFTYQTKIDEKPEAIAAAAKLLAQSAQYLKEHQDEVFADVAPKYNMNPADLKGWFTEFGEMPYTLKQSDKDVMVKSWATAVKLGILTKAPDTADGLIAPQAVMAD</sequence>